<accession>A0ABP0LXU7</accession>
<dbReference type="Proteomes" id="UP001642464">
    <property type="component" value="Unassembled WGS sequence"/>
</dbReference>
<gene>
    <name evidence="2" type="ORF">SCF082_LOCUS24575</name>
</gene>
<dbReference type="EMBL" id="CAXAMM010018147">
    <property type="protein sequence ID" value="CAK9042819.1"/>
    <property type="molecule type" value="Genomic_DNA"/>
</dbReference>
<keyword evidence="3" id="KW-1185">Reference proteome</keyword>
<protein>
    <submittedName>
        <fullName evidence="2">Uncharacterized protein</fullName>
    </submittedName>
</protein>
<dbReference type="PANTHER" id="PTHR21228:SF40">
    <property type="entry name" value="LD45607P"/>
    <property type="match status" value="1"/>
</dbReference>
<dbReference type="SUPFAM" id="SSF48371">
    <property type="entry name" value="ARM repeat"/>
    <property type="match status" value="1"/>
</dbReference>
<reference evidence="2 3" key="1">
    <citation type="submission" date="2024-02" db="EMBL/GenBank/DDBJ databases">
        <authorList>
            <person name="Chen Y."/>
            <person name="Shah S."/>
            <person name="Dougan E. K."/>
            <person name="Thang M."/>
            <person name="Chan C."/>
        </authorList>
    </citation>
    <scope>NUCLEOTIDE SEQUENCE [LARGE SCALE GENOMIC DNA]</scope>
</reference>
<sequence>MLFSAVDSWLERVSGGQIRRPHPGEKECLQCRVLGTGVFLAAGLHSALEATRARRGSSNRRFFGLVSGLFLFCATWRAITPTVPHHGHHADVSEMDVAGKTAETAESCENAQKERGTEGIQNALISHYVFSMQERIVTSSKAENGGFTTETILACPFDCKELTQSVKIVSFNLSMSPALTIFWGLSPLPASKRSEAARAAAACSPRPPLAAVSSPRRRPGAAPVRDERTRSHRTGRLVVELLAVESFDGIVSCEKPRLLEYIRTLPQDWQEQKDLARRLRRLDSKELYEVVHGRLDSFDFVSLLMAFQRLSKLGLRTTQEEQLARELMQRLERLLNSNVARERNRARRFPWLSQAAWAAAKVLPQLPEESRSFLAQVSQASAAALRVSKPFDARDAANLLWSLATAKLVPPPRVLEAAGRLPREDFGAQDLANLIWALARLECTGPFLEELCDMCQQRIHALEPKGLAAVLSALAALARSDRGAMAPQSVASLLRAAARRLEQDLAQESWSWRPPELVQVFWAFSSLQLDEVDYQHLPLKPQLTGVDLRSAVGPGKIFSRRWGALAPRDLSLLAWSFANSNSELLASEVPLIAQVALPQLSDFDHQGISNLVWALGTVSIADRELFSRVGQLVTTGDYSARQVANICWAYATVSLLHTEFIEKAKALATRSFDAFRADEQVSLLWFRLCLVFQRGKLETCAGPWPCWATTTRRFSQAVLRCWRPLLDRTWKCT</sequence>
<dbReference type="InterPro" id="IPR050870">
    <property type="entry name" value="FAST_kinase"/>
</dbReference>
<dbReference type="InterPro" id="IPR016024">
    <property type="entry name" value="ARM-type_fold"/>
</dbReference>
<dbReference type="PANTHER" id="PTHR21228">
    <property type="entry name" value="FAST LEU-RICH DOMAIN-CONTAINING"/>
    <property type="match status" value="1"/>
</dbReference>
<feature type="region of interest" description="Disordered" evidence="1">
    <location>
        <begin position="206"/>
        <end position="229"/>
    </location>
</feature>
<organism evidence="2 3">
    <name type="scientific">Durusdinium trenchii</name>
    <dbReference type="NCBI Taxonomy" id="1381693"/>
    <lineage>
        <taxon>Eukaryota</taxon>
        <taxon>Sar</taxon>
        <taxon>Alveolata</taxon>
        <taxon>Dinophyceae</taxon>
        <taxon>Suessiales</taxon>
        <taxon>Symbiodiniaceae</taxon>
        <taxon>Durusdinium</taxon>
    </lineage>
</organism>
<name>A0ABP0LXU7_9DINO</name>
<evidence type="ECO:0000256" key="1">
    <source>
        <dbReference type="SAM" id="MobiDB-lite"/>
    </source>
</evidence>
<evidence type="ECO:0000313" key="3">
    <source>
        <dbReference type="Proteomes" id="UP001642464"/>
    </source>
</evidence>
<evidence type="ECO:0000313" key="2">
    <source>
        <dbReference type="EMBL" id="CAK9042819.1"/>
    </source>
</evidence>
<comment type="caution">
    <text evidence="2">The sequence shown here is derived from an EMBL/GenBank/DDBJ whole genome shotgun (WGS) entry which is preliminary data.</text>
</comment>
<proteinExistence type="predicted"/>